<feature type="region of interest" description="Disordered" evidence="1">
    <location>
        <begin position="27"/>
        <end position="52"/>
    </location>
</feature>
<gene>
    <name evidence="2" type="ORF">EUGRSUZ_A01138</name>
</gene>
<evidence type="ECO:0000256" key="1">
    <source>
        <dbReference type="SAM" id="MobiDB-lite"/>
    </source>
</evidence>
<dbReference type="AlphaFoldDB" id="A0A059DEX8"/>
<reference evidence="2" key="1">
    <citation type="submission" date="2013-07" db="EMBL/GenBank/DDBJ databases">
        <title>The genome of Eucalyptus grandis.</title>
        <authorList>
            <person name="Schmutz J."/>
            <person name="Hayes R."/>
            <person name="Myburg A."/>
            <person name="Tuskan G."/>
            <person name="Grattapaglia D."/>
            <person name="Rokhsar D.S."/>
        </authorList>
    </citation>
    <scope>NUCLEOTIDE SEQUENCE</scope>
    <source>
        <tissue evidence="2">Leaf extractions</tissue>
    </source>
</reference>
<name>A0A059DEX8_EUCGR</name>
<proteinExistence type="predicted"/>
<dbReference type="EMBL" id="KK198753">
    <property type="protein sequence ID" value="KCW88800.1"/>
    <property type="molecule type" value="Genomic_DNA"/>
</dbReference>
<organism evidence="2">
    <name type="scientific">Eucalyptus grandis</name>
    <name type="common">Flooded gum</name>
    <dbReference type="NCBI Taxonomy" id="71139"/>
    <lineage>
        <taxon>Eukaryota</taxon>
        <taxon>Viridiplantae</taxon>
        <taxon>Streptophyta</taxon>
        <taxon>Embryophyta</taxon>
        <taxon>Tracheophyta</taxon>
        <taxon>Spermatophyta</taxon>
        <taxon>Magnoliopsida</taxon>
        <taxon>eudicotyledons</taxon>
        <taxon>Gunneridae</taxon>
        <taxon>Pentapetalae</taxon>
        <taxon>rosids</taxon>
        <taxon>malvids</taxon>
        <taxon>Myrtales</taxon>
        <taxon>Myrtaceae</taxon>
        <taxon>Myrtoideae</taxon>
        <taxon>Eucalypteae</taxon>
        <taxon>Eucalyptus</taxon>
    </lineage>
</organism>
<protein>
    <submittedName>
        <fullName evidence="2">Uncharacterized protein</fullName>
    </submittedName>
</protein>
<dbReference type="InParanoid" id="A0A059DEX8"/>
<dbReference type="Gramene" id="KCW88800">
    <property type="protein sequence ID" value="KCW88800"/>
    <property type="gene ID" value="EUGRSUZ_A01138"/>
</dbReference>
<evidence type="ECO:0000313" key="2">
    <source>
        <dbReference type="EMBL" id="KCW88800.1"/>
    </source>
</evidence>
<sequence>MVEEDGCERFFCFCFFRLSLDSCSSLFSSGPSSSEATDDLFSKEGSGYSSAKTGHFGAIRDRVYYGVS</sequence>
<accession>A0A059DEX8</accession>